<accession>A0A146KHW1</accession>
<protein>
    <submittedName>
        <fullName evidence="1">Uncharacterized protein</fullName>
    </submittedName>
</protein>
<dbReference type="AlphaFoldDB" id="A0A146KHW1"/>
<proteinExistence type="predicted"/>
<feature type="non-terminal residue" evidence="1">
    <location>
        <position position="157"/>
    </location>
</feature>
<sequence>KIIHIIDDKQYIDVNFVINNPEQALVIMKEANLKYQQQNQKLIVIPTNSEFKWTLEFKKLFSIACAYIGIKRVQPKMLQTVLPFTITKESAGSRLQKHRIKIMKQYNIQSSDQLENWHIDLELDELKDIGEKFKNGWEGMDIDKVQQILKIEAKKIV</sequence>
<name>A0A146KHW1_9EUKA</name>
<organism evidence="1">
    <name type="scientific">Trepomonas sp. PC1</name>
    <dbReference type="NCBI Taxonomy" id="1076344"/>
    <lineage>
        <taxon>Eukaryota</taxon>
        <taxon>Metamonada</taxon>
        <taxon>Diplomonadida</taxon>
        <taxon>Hexamitidae</taxon>
        <taxon>Hexamitinae</taxon>
        <taxon>Trepomonas</taxon>
    </lineage>
</organism>
<feature type="non-terminal residue" evidence="1">
    <location>
        <position position="1"/>
    </location>
</feature>
<evidence type="ECO:0000313" key="1">
    <source>
        <dbReference type="EMBL" id="JAP94839.1"/>
    </source>
</evidence>
<reference evidence="1" key="1">
    <citation type="submission" date="2015-07" db="EMBL/GenBank/DDBJ databases">
        <title>Adaptation to a free-living lifestyle via gene acquisitions in the diplomonad Trepomonas sp. PC1.</title>
        <authorList>
            <person name="Xu F."/>
            <person name="Jerlstrom-Hultqvist J."/>
            <person name="Kolisko M."/>
            <person name="Simpson A.G.B."/>
            <person name="Roger A.J."/>
            <person name="Svard S.G."/>
            <person name="Andersson J.O."/>
        </authorList>
    </citation>
    <scope>NUCLEOTIDE SEQUENCE</scope>
    <source>
        <strain evidence="1">PC1</strain>
    </source>
</reference>
<dbReference type="EMBL" id="GDID01001767">
    <property type="protein sequence ID" value="JAP94839.1"/>
    <property type="molecule type" value="Transcribed_RNA"/>
</dbReference>
<gene>
    <name evidence="1" type="ORF">TPC1_12365</name>
</gene>